<sequence>MHADRSLAVSKRLDVDGYAYPSVVIRITVNGSGPVAVRLVESLPPGVDATAVGFHADEGYEHWAVADERRIVYENVVEASESVSTLYGIAVDPERLSASLDPPTVVAAPVYDRAALECDRAALDDRAATLDDDWTIVGDDRATLDDDRIDVTILDADGTEIRAADRQTSPRGGDWDGSDTTMNQDTPTDDAQDDEPSGEGDPNPEPTGPGASETTDSDEEVLYRGGSGAARATNGHTDPSTTPDPAGESGRTDDGSVSEVEDDGATRDEDECGSTPTDTGGGSNAADADGSRIEPESPETDRSGGDSFPDDLGDEETVAERVAFELRRDDPPEETVATLRSQLRPDTTGSVDAKLDHCLRRIGELDAYVDALEAFLGDEGTARQLLTDFRDDIDRVEARTEDVAERLDAAESAQSGLEARLTSVEAELEALDERVGDVEDLDESVSETRAELTDAVDEVESELARLGEEMESVEQWRATVVDALSGAASETGESGAD</sequence>
<dbReference type="Gene3D" id="1.10.287.1490">
    <property type="match status" value="1"/>
</dbReference>
<dbReference type="RefSeq" id="WP_198061941.1">
    <property type="nucleotide sequence ID" value="NZ_CP065856.1"/>
</dbReference>
<organism evidence="2 3">
    <name type="scientific">Halosimplex litoreum</name>
    <dbReference type="NCBI Taxonomy" id="1198301"/>
    <lineage>
        <taxon>Archaea</taxon>
        <taxon>Methanobacteriati</taxon>
        <taxon>Methanobacteriota</taxon>
        <taxon>Stenosarchaea group</taxon>
        <taxon>Halobacteria</taxon>
        <taxon>Halobacteriales</taxon>
        <taxon>Haloarculaceae</taxon>
        <taxon>Halosimplex</taxon>
    </lineage>
</organism>
<keyword evidence="3" id="KW-1185">Reference proteome</keyword>
<feature type="compositionally biased region" description="Polar residues" evidence="1">
    <location>
        <begin position="234"/>
        <end position="243"/>
    </location>
</feature>
<dbReference type="EMBL" id="CP065856">
    <property type="protein sequence ID" value="QPV63148.1"/>
    <property type="molecule type" value="Genomic_DNA"/>
</dbReference>
<feature type="region of interest" description="Disordered" evidence="1">
    <location>
        <begin position="161"/>
        <end position="350"/>
    </location>
</feature>
<evidence type="ECO:0000256" key="1">
    <source>
        <dbReference type="SAM" id="MobiDB-lite"/>
    </source>
</evidence>
<dbReference type="OrthoDB" id="242713at2157"/>
<gene>
    <name evidence="2" type="ORF">I7X12_00505</name>
</gene>
<dbReference type="Proteomes" id="UP000595001">
    <property type="component" value="Chromosome"/>
</dbReference>
<feature type="compositionally biased region" description="Acidic residues" evidence="1">
    <location>
        <begin position="308"/>
        <end position="317"/>
    </location>
</feature>
<dbReference type="KEGG" id="hlt:I7X12_00505"/>
<dbReference type="GeneID" id="60586928"/>
<feature type="compositionally biased region" description="Acidic residues" evidence="1">
    <location>
        <begin position="259"/>
        <end position="272"/>
    </location>
</feature>
<evidence type="ECO:0000313" key="2">
    <source>
        <dbReference type="EMBL" id="QPV63148.1"/>
    </source>
</evidence>
<protein>
    <submittedName>
        <fullName evidence="2">Uncharacterized protein</fullName>
    </submittedName>
</protein>
<name>A0A7T3KVM3_9EURY</name>
<accession>A0A7T3KVM3</accession>
<feature type="compositionally biased region" description="Acidic residues" evidence="1">
    <location>
        <begin position="187"/>
        <end position="198"/>
    </location>
</feature>
<evidence type="ECO:0000313" key="3">
    <source>
        <dbReference type="Proteomes" id="UP000595001"/>
    </source>
</evidence>
<reference evidence="2 3" key="1">
    <citation type="submission" date="2020-12" db="EMBL/GenBank/DDBJ databases">
        <title>Halosimplex halophilum sp. nov. and Halosimplex salinum sp. nov., two new members of the genus Halosimplex.</title>
        <authorList>
            <person name="Cui H.L."/>
        </authorList>
    </citation>
    <scope>NUCLEOTIDE SEQUENCE [LARGE SCALE GENOMIC DNA]</scope>
    <source>
        <strain evidence="2 3">YGH94</strain>
    </source>
</reference>
<dbReference type="AlphaFoldDB" id="A0A7T3KVM3"/>
<feature type="compositionally biased region" description="Basic and acidic residues" evidence="1">
    <location>
        <begin position="289"/>
        <end position="304"/>
    </location>
</feature>
<proteinExistence type="predicted"/>
<feature type="region of interest" description="Disordered" evidence="1">
    <location>
        <begin position="435"/>
        <end position="456"/>
    </location>
</feature>
<dbReference type="SUPFAM" id="SSF57997">
    <property type="entry name" value="Tropomyosin"/>
    <property type="match status" value="1"/>
</dbReference>
<feature type="compositionally biased region" description="Basic and acidic residues" evidence="1">
    <location>
        <begin position="318"/>
        <end position="330"/>
    </location>
</feature>
<feature type="compositionally biased region" description="Polar residues" evidence="1">
    <location>
        <begin position="338"/>
        <end position="350"/>
    </location>
</feature>